<gene>
    <name evidence="2" type="ORF">J2I46_08900</name>
</gene>
<organism evidence="2 3">
    <name type="scientific">Fibrella forsythiae</name>
    <dbReference type="NCBI Taxonomy" id="2817061"/>
    <lineage>
        <taxon>Bacteria</taxon>
        <taxon>Pseudomonadati</taxon>
        <taxon>Bacteroidota</taxon>
        <taxon>Cytophagia</taxon>
        <taxon>Cytophagales</taxon>
        <taxon>Spirosomataceae</taxon>
        <taxon>Fibrella</taxon>
    </lineage>
</organism>
<dbReference type="SUPFAM" id="SSF54427">
    <property type="entry name" value="NTF2-like"/>
    <property type="match status" value="1"/>
</dbReference>
<comment type="caution">
    <text evidence="2">The sequence shown here is derived from an EMBL/GenBank/DDBJ whole genome shotgun (WGS) entry which is preliminary data.</text>
</comment>
<evidence type="ECO:0000313" key="3">
    <source>
        <dbReference type="Proteomes" id="UP000664628"/>
    </source>
</evidence>
<dbReference type="Proteomes" id="UP000664628">
    <property type="component" value="Unassembled WGS sequence"/>
</dbReference>
<dbReference type="RefSeq" id="WP_207328651.1">
    <property type="nucleotide sequence ID" value="NZ_JAFMYW010000002.1"/>
</dbReference>
<keyword evidence="3" id="KW-1185">Reference proteome</keyword>
<dbReference type="EMBL" id="JAFMYW010000002">
    <property type="protein sequence ID" value="MBO0948695.1"/>
    <property type="molecule type" value="Genomic_DNA"/>
</dbReference>
<protein>
    <submittedName>
        <fullName evidence="2">Nuclear transport factor 2 family protein</fullName>
    </submittedName>
</protein>
<evidence type="ECO:0000259" key="1">
    <source>
        <dbReference type="Pfam" id="PF12680"/>
    </source>
</evidence>
<proteinExistence type="predicted"/>
<dbReference type="Gene3D" id="3.10.450.50">
    <property type="match status" value="1"/>
</dbReference>
<evidence type="ECO:0000313" key="2">
    <source>
        <dbReference type="EMBL" id="MBO0948695.1"/>
    </source>
</evidence>
<reference evidence="2 3" key="1">
    <citation type="submission" date="2021-03" db="EMBL/GenBank/DDBJ databases">
        <title>Fibrella sp. HMF5405 genome sequencing and assembly.</title>
        <authorList>
            <person name="Kang H."/>
            <person name="Kim H."/>
            <person name="Bae S."/>
            <person name="Joh K."/>
        </authorList>
    </citation>
    <scope>NUCLEOTIDE SEQUENCE [LARGE SCALE GENOMIC DNA]</scope>
    <source>
        <strain evidence="2 3">HMF5405</strain>
    </source>
</reference>
<dbReference type="InterPro" id="IPR037401">
    <property type="entry name" value="SnoaL-like"/>
</dbReference>
<name>A0ABS3JFD8_9BACT</name>
<dbReference type="InterPro" id="IPR032710">
    <property type="entry name" value="NTF2-like_dom_sf"/>
</dbReference>
<accession>A0ABS3JFD8</accession>
<feature type="domain" description="SnoaL-like" evidence="1">
    <location>
        <begin position="14"/>
        <end position="111"/>
    </location>
</feature>
<sequence length="118" mass="13876">MNAHEQLLNESYLNFNQRTIDGALALMHPNVDWPNGMEGGFVHGHQEIRDYWTRQWGLINPRVEPLSFTIDSDGRVRTEVHQFIKDLNGTTLIDETVYHIYQIENGLIRRMDIERIEL</sequence>
<dbReference type="Pfam" id="PF12680">
    <property type="entry name" value="SnoaL_2"/>
    <property type="match status" value="1"/>
</dbReference>